<keyword evidence="2" id="KW-0812">Transmembrane</keyword>
<dbReference type="EMBL" id="BAAABV010000028">
    <property type="protein sequence ID" value="GAA0319299.1"/>
    <property type="molecule type" value="Genomic_DNA"/>
</dbReference>
<feature type="region of interest" description="Disordered" evidence="1">
    <location>
        <begin position="169"/>
        <end position="189"/>
    </location>
</feature>
<keyword evidence="2" id="KW-1133">Transmembrane helix</keyword>
<keyword evidence="2" id="KW-0472">Membrane</keyword>
<organism evidence="3 4">
    <name type="scientific">Streptomyces polychromogenes</name>
    <dbReference type="NCBI Taxonomy" id="67342"/>
    <lineage>
        <taxon>Bacteria</taxon>
        <taxon>Bacillati</taxon>
        <taxon>Actinomycetota</taxon>
        <taxon>Actinomycetes</taxon>
        <taxon>Kitasatosporales</taxon>
        <taxon>Streptomycetaceae</taxon>
        <taxon>Streptomyces</taxon>
    </lineage>
</organism>
<proteinExistence type="predicted"/>
<evidence type="ECO:0008006" key="5">
    <source>
        <dbReference type="Google" id="ProtNLM"/>
    </source>
</evidence>
<evidence type="ECO:0000313" key="4">
    <source>
        <dbReference type="Proteomes" id="UP001501867"/>
    </source>
</evidence>
<evidence type="ECO:0000256" key="2">
    <source>
        <dbReference type="SAM" id="Phobius"/>
    </source>
</evidence>
<feature type="transmembrane region" description="Helical" evidence="2">
    <location>
        <begin position="141"/>
        <end position="162"/>
    </location>
</feature>
<feature type="transmembrane region" description="Helical" evidence="2">
    <location>
        <begin position="62"/>
        <end position="85"/>
    </location>
</feature>
<dbReference type="RefSeq" id="WP_344167942.1">
    <property type="nucleotide sequence ID" value="NZ_BAAABV010000028.1"/>
</dbReference>
<dbReference type="Proteomes" id="UP001501867">
    <property type="component" value="Unassembled WGS sequence"/>
</dbReference>
<evidence type="ECO:0000313" key="3">
    <source>
        <dbReference type="EMBL" id="GAA0319299.1"/>
    </source>
</evidence>
<reference evidence="4" key="1">
    <citation type="journal article" date="2019" name="Int. J. Syst. Evol. Microbiol.">
        <title>The Global Catalogue of Microorganisms (GCM) 10K type strain sequencing project: providing services to taxonomists for standard genome sequencing and annotation.</title>
        <authorList>
            <consortium name="The Broad Institute Genomics Platform"/>
            <consortium name="The Broad Institute Genome Sequencing Center for Infectious Disease"/>
            <person name="Wu L."/>
            <person name="Ma J."/>
        </authorList>
    </citation>
    <scope>NUCLEOTIDE SEQUENCE [LARGE SCALE GENOMIC DNA]</scope>
    <source>
        <strain evidence="4">JCM 4505</strain>
    </source>
</reference>
<gene>
    <name evidence="3" type="ORF">GCM10010302_68080</name>
</gene>
<feature type="transmembrane region" description="Helical" evidence="2">
    <location>
        <begin position="106"/>
        <end position="129"/>
    </location>
</feature>
<protein>
    <recommendedName>
        <fullName evidence="5">Integral membrane protein</fullName>
    </recommendedName>
</protein>
<sequence length="189" mass="19792">MTTPDPGRGVPAAPRWAVRAAHVIALLTLPTGIWRLFLAAGFTAGYTGAGYAAAGIPGWGRVYVVLLSVASELLALLTLGLVRPWGEVVPRWAPLAGGRRPAPRRVAAVAGAGAVALTLLWTPFAFWWLLPHGDMTARGSFLVGFLYLPLAAWGPLLGAVALDHRRRHRGGAARGAPRRGGGRVSGGRS</sequence>
<comment type="caution">
    <text evidence="3">The sequence shown here is derived from an EMBL/GenBank/DDBJ whole genome shotgun (WGS) entry which is preliminary data.</text>
</comment>
<feature type="compositionally biased region" description="Basic residues" evidence="1">
    <location>
        <begin position="169"/>
        <end position="181"/>
    </location>
</feature>
<name>A0ABP3FNC5_9ACTN</name>
<accession>A0ABP3FNC5</accession>
<keyword evidence="4" id="KW-1185">Reference proteome</keyword>
<evidence type="ECO:0000256" key="1">
    <source>
        <dbReference type="SAM" id="MobiDB-lite"/>
    </source>
</evidence>